<protein>
    <submittedName>
        <fullName evidence="10 11">Retinitis pigmentosa 1-like 1 protein</fullName>
    </submittedName>
    <submittedName>
        <fullName evidence="8">Rp1-like 1a</fullName>
    </submittedName>
</protein>
<dbReference type="AlphaFoldDB" id="A0A8M2BH38"/>
<feature type="region of interest" description="Disordered" evidence="6">
    <location>
        <begin position="618"/>
        <end position="638"/>
    </location>
</feature>
<feature type="compositionally biased region" description="Polar residues" evidence="6">
    <location>
        <begin position="453"/>
        <end position="471"/>
    </location>
</feature>
<evidence type="ECO:0000313" key="11">
    <source>
        <dbReference type="RefSeq" id="XP_005169866.1"/>
    </source>
</evidence>
<dbReference type="CDD" id="cd17148">
    <property type="entry name" value="DCX2_RP1L1"/>
    <property type="match status" value="1"/>
</dbReference>
<dbReference type="EMBL" id="CR388223">
    <property type="status" value="NOT_ANNOTATED_CDS"/>
    <property type="molecule type" value="Genomic_DNA"/>
</dbReference>
<feature type="compositionally biased region" description="Basic and acidic residues" evidence="6">
    <location>
        <begin position="1441"/>
        <end position="1451"/>
    </location>
</feature>
<evidence type="ECO:0000256" key="4">
    <source>
        <dbReference type="ARBA" id="ARBA00022737"/>
    </source>
</evidence>
<dbReference type="Bgee" id="ENSDARG00000089458">
    <property type="expression patterns" value="Expressed in retina and 13 other cell types or tissues"/>
</dbReference>
<dbReference type="PANTHER" id="PTHR23005">
    <property type="entry name" value="RETINITIS PIGMENTOSA 1 PROTEIN"/>
    <property type="match status" value="1"/>
</dbReference>
<sequence>MQRTAQGFFDADPHFHNEPYQFPHPPTSSFGSIVTASSPVKRITFYKSGDSQFKGVKMAVHKRTFKCFDALLDDLSQKVPLPFGVRTITTPRGTHSIKHLEQFEDGGCYLCSDRRYVKPINMEEVGKRQAVWHHHSHPNNTRRKPSRPDEPLSGHQHHHHRHPKRIILVKNSDPAVRRSIILSRRTARSLRVFTEEISELMQCHVKRLYTLEGRKIDSIQSLMQCPSVLVCVGREPFRPLLVESLKKLSDEKLPGVGTRSHSSVCSEGHESKKNVNFGLETKKSIIHPRSDSSNRSTRFSLSSEKSYQNGLCTTPGQSGCVSTCPYVKEVVMNDDIEKRVLVNKDGSLSVEMKVRFRLFNDETLQWSTEIKKSSMKVNESVKDTEYLQAKAEYSDPDSVCASEAEEAFATKKHLEETLCQNCCNHCQEYDIWKNPMHKEQGASKSPSSSGSSQKITCKKSSVDSTRTISRSSGEYVEHVVEKASCFQETMEEGDTRVEYCSTSHCCSRSEVSSAGVTSKSKKSYEDGCGSQAKNKCSHTDITEAEISPTPHCELIKITGERPISAVSNSSKVLESLKEDQDDDYDDLPPSVSRASNWSQSCHPESDYQPKCARCRGLQSSPQSYLSPRPPSKESSTAIHSLKVKKHKTSFAAPVDGECMSTTSPVSKVSPMCNACQCGAISSVASGQEQLFEKGACRIISRQSQASCTSRGQANTPRSNASDALEKCDDAGKTSVTSGVPKRSGQSGGCSCCGKSKGFNGNVEEDEPEKADSILSKKSVACTSNVLEISDPVNNASDGEATRERSRSKISNASSTSKISKKSNCSAHERCSAGRSLKSERNEGESVKERTKSAMSAKSDCIISQRDPTPALVLTETDNAEEESQERAVSPMSAHSNLSAASKTSYKSISGHSEKAKTPRMCSPNDVEEVPLKLINSQGDEPESAASPNPTLSDNHNEQDTELPHEVRSASAMSNKSNQSSQHPSKDSKRSVKSCELQGKSPDVLCELKTEERQCRPLSNCSKTSVKSNESSKHSQAEAKSQERVPSAMSAKTNASKRSCRSCRANHNIPETTVTSVLNDATPDECATPTNKSKRATSPMSQTSEKSNACSERSIKSETQKTTLNALTVTSPLPRKKQSPSPRSTHNSKSKKTDSRAASGMSENSNVSRRSGKCNCLGSSNGDLKEKLKEDAKDVSGFPDKIPSDSTLINNIKSSDNQFDEPVSPTSTASVSLGLGEDQKGDDFDDLSTSGMSEDGGNRLHEVNGVDAEERPKTEASVNSHHKSPVQALLPVSAESVMSAELKKSKSGSQLNENNIRVPSTLSLSSSRSKSPSRLSPGSAKNTAMKERDCKAVNNTNHAERSEASSKHEQSERAAGKVTPASEFLDSSKASECSVKSKNGQSIRETDKRSKHSSHCLEMNGLDINSNRDLDDGMVKSLKASTSDKRSVKNDASRPNSAGKSDISQSLPLEMPNKKKASVKHPDSSSESVLSRALSAADLLREIVGSARPVSRGSKSVASSKNVDKVENKSQKSSRSKPSHSSEHNTKELMPSCLPNASPTEVVNDWLRNIPIGGYVYEMDVEHTEREAGENASQRDKSEAPESIMEVEEPNENPTGENHVQQETNDVEIQACDEKAQLEMCEMDHNPKTLANQDSLQKQCDSSVQVMKVLLGPKLDRSSSLPEVSPVYGRKLSQSAQGLLDCLANLRLIDSDSKDEKHRKYNEVMMILQSLWLQKPIEDEHIKQNAKVNQSEDEFNLRYSSGVDVNSGSTSSFKGEKIETSQGTIPPIEKQEISRNDKDDEEDEVKFTECLDSSKIIPDPVTPDIAERTQGSPVNTRQDDDQENDVTQEDVSSSENKNESDQTPQTTSYKSSGNESYTMKSPENTSSGTPPSVQKATLTKRVSQDPDPVWVLSLLKKLEKQFMLHYTDAMAEFKVRWDLDDNEMLNTMISELKEEVHKRIQSSINRELQKIQSRTGRGPRPPGNALSRESTAQTEQRRKRLRVMRNKSILTRSDEDYTASGTENSDQRSDDEYCPCDACIKKKLASRAAQRAQALSFAPVIMEFDLRKILQMKKDPVEPSQSKPEEQCTACQVENNLEVVHEEVEEVNDDTRGRDVKMADQEETDDADNAIDATLDSEKKDQNDEEANDKSDDVDDGQNEKEAEPAKEEMGVNDTGDDENEEEGNLVEEDMEKEACTEHAPNIENSDSTAQKMTESAEETEAVDKQTTEDQSTEEVEESNKDDTPETTKGETPTIEKNADGTSDTGQDDETGKMPKVKIEMEVRESVEHEDKSSSVEEQNETDDALAKQATKTSTESQQGSMENCTAQAKLKDLQSFMESLESHGDSVVITKQPPYKEPHEAANQKDMCNGLTEWQVSPKMNIRANKQKNQKNGH</sequence>
<dbReference type="SUPFAM" id="SSF89837">
    <property type="entry name" value="Doublecortin (DC)"/>
    <property type="match status" value="2"/>
</dbReference>
<dbReference type="GO" id="GO:0032391">
    <property type="term" value="C:photoreceptor connecting cilium"/>
    <property type="evidence" value="ECO:0000318"/>
    <property type="project" value="GO_Central"/>
</dbReference>
<feature type="compositionally biased region" description="Polar residues" evidence="6">
    <location>
        <begin position="970"/>
        <end position="982"/>
    </location>
</feature>
<feature type="compositionally biased region" description="Basic and acidic residues" evidence="6">
    <location>
        <begin position="2108"/>
        <end position="2119"/>
    </location>
</feature>
<feature type="compositionally biased region" description="Polar residues" evidence="6">
    <location>
        <begin position="808"/>
        <end position="825"/>
    </location>
</feature>
<evidence type="ECO:0000256" key="2">
    <source>
        <dbReference type="ARBA" id="ARBA00004496"/>
    </source>
</evidence>
<dbReference type="SMR" id="A0A8M2BH38"/>
<evidence type="ECO:0000259" key="7">
    <source>
        <dbReference type="PROSITE" id="PS50309"/>
    </source>
</evidence>
<evidence type="ECO:0000256" key="5">
    <source>
        <dbReference type="ARBA" id="ARBA00023273"/>
    </source>
</evidence>
<dbReference type="ZFIN" id="ZDB-GENE-120711-1">
    <property type="gene designation" value="rp1l1a"/>
</dbReference>
<feature type="compositionally biased region" description="Polar residues" evidence="6">
    <location>
        <begin position="1016"/>
        <end position="1028"/>
    </location>
</feature>
<dbReference type="GO" id="GO:0035556">
    <property type="term" value="P:intracellular signal transduction"/>
    <property type="evidence" value="ECO:0007669"/>
    <property type="project" value="InterPro"/>
</dbReference>
<feature type="compositionally biased region" description="Basic and acidic residues" evidence="6">
    <location>
        <begin position="954"/>
        <end position="967"/>
    </location>
</feature>
<dbReference type="CDD" id="cd17146">
    <property type="entry name" value="DCX1_RP1L1"/>
    <property type="match status" value="1"/>
</dbReference>
<feature type="compositionally biased region" description="Polar residues" evidence="6">
    <location>
        <begin position="1119"/>
        <end position="1130"/>
    </location>
</feature>
<dbReference type="PROSITE" id="PS50309">
    <property type="entry name" value="DC"/>
    <property type="match status" value="2"/>
</dbReference>
<dbReference type="STRING" id="7955.ENSDARP00000127535"/>
<evidence type="ECO:0000256" key="6">
    <source>
        <dbReference type="SAM" id="MobiDB-lite"/>
    </source>
</evidence>
<dbReference type="CTD" id="101882236"/>
<feature type="region of interest" description="Disordered" evidence="6">
    <location>
        <begin position="1013"/>
        <end position="1491"/>
    </location>
</feature>
<dbReference type="Ensembl" id="ENSDART00000153743.2">
    <property type="protein sequence ID" value="ENSDARP00000127535.1"/>
    <property type="gene ID" value="ENSDARG00000089458.5"/>
</dbReference>
<feature type="compositionally biased region" description="Basic and acidic residues" evidence="6">
    <location>
        <begin position="1357"/>
        <end position="1374"/>
    </location>
</feature>
<feature type="compositionally biased region" description="Polar residues" evidence="6">
    <location>
        <begin position="707"/>
        <end position="721"/>
    </location>
</feature>
<feature type="compositionally biased region" description="Basic and acidic residues" evidence="6">
    <location>
        <begin position="2237"/>
        <end position="2248"/>
    </location>
</feature>
<feature type="region of interest" description="Disordered" evidence="6">
    <location>
        <begin position="437"/>
        <end position="471"/>
    </location>
</feature>
<accession>A0A8M2BH38</accession>
<feature type="region of interest" description="Disordered" evidence="6">
    <location>
        <begin position="1965"/>
        <end position="2031"/>
    </location>
</feature>
<dbReference type="OrthoDB" id="9895813at2759"/>
<feature type="compositionally biased region" description="Polar residues" evidence="6">
    <location>
        <begin position="1203"/>
        <end position="1216"/>
    </location>
</feature>
<feature type="compositionally biased region" description="Basic and acidic residues" evidence="6">
    <location>
        <begin position="1029"/>
        <end position="1042"/>
    </location>
</feature>
<evidence type="ECO:0000256" key="3">
    <source>
        <dbReference type="ARBA" id="ARBA00022490"/>
    </source>
</evidence>
<dbReference type="KEGG" id="dre:101882236"/>
<dbReference type="RefSeq" id="XP_005169866.1">
    <property type="nucleotide sequence ID" value="XM_005169809.4"/>
</dbReference>
<evidence type="ECO:0000313" key="10">
    <source>
        <dbReference type="RefSeq" id="XP_005169865.1"/>
    </source>
</evidence>
<feature type="region of interest" description="Disordered" evidence="6">
    <location>
        <begin position="1584"/>
        <end position="1619"/>
    </location>
</feature>
<feature type="region of interest" description="Disordered" evidence="6">
    <location>
        <begin position="2102"/>
        <end position="2326"/>
    </location>
</feature>
<feature type="compositionally biased region" description="Polar residues" evidence="6">
    <location>
        <begin position="1068"/>
        <end position="1078"/>
    </location>
</feature>
<name>A0A8M2BH38_DANRE</name>
<proteinExistence type="predicted"/>
<feature type="compositionally biased region" description="Polar residues" evidence="6">
    <location>
        <begin position="592"/>
        <end position="602"/>
    </location>
</feature>
<feature type="domain" description="Doublecortin" evidence="7">
    <location>
        <begin position="41"/>
        <end position="123"/>
    </location>
</feature>
<feature type="compositionally biased region" description="Polar residues" evidence="6">
    <location>
        <begin position="1387"/>
        <end position="1402"/>
    </location>
</feature>
<feature type="compositionally biased region" description="Polar residues" evidence="6">
    <location>
        <begin position="1087"/>
        <end position="1110"/>
    </location>
</feature>
<reference evidence="8 9" key="1">
    <citation type="journal article" date="2013" name="Nature">
        <title>The zebrafish reference genome sequence and its relationship to the human genome.</title>
        <authorList>
            <consortium name="Genome Reference Consortium Zebrafish"/>
            <person name="Howe K."/>
            <person name="Clark M.D."/>
            <person name="Torroja C.F."/>
            <person name="Torrance J."/>
            <person name="Berthelot C."/>
            <person name="Muffato M."/>
            <person name="Collins J.E."/>
            <person name="Humphray S."/>
            <person name="McLaren K."/>
            <person name="Matthews L."/>
            <person name="McLaren S."/>
            <person name="Sealy I."/>
            <person name="Caccamo M."/>
            <person name="Churcher C."/>
            <person name="Scott C."/>
            <person name="Barrett J.C."/>
            <person name="Koch R."/>
            <person name="Rauch G.J."/>
            <person name="White S."/>
            <person name="Chow W."/>
            <person name="Kilian B."/>
            <person name="Quintais L.T."/>
            <person name="Guerra-Assuncao J.A."/>
            <person name="Zhou Y."/>
            <person name="Gu Y."/>
            <person name="Yen J."/>
            <person name="Vogel J.H."/>
            <person name="Eyre T."/>
            <person name="Redmond S."/>
            <person name="Banerjee R."/>
            <person name="Chi J."/>
            <person name="Fu B."/>
            <person name="Langley E."/>
            <person name="Maguire S.F."/>
            <person name="Laird G.K."/>
            <person name="Lloyd D."/>
            <person name="Kenyon E."/>
            <person name="Donaldson S."/>
            <person name="Sehra H."/>
            <person name="Almeida-King J."/>
            <person name="Loveland J."/>
            <person name="Trevanion S."/>
            <person name="Jones M."/>
            <person name="Quail M."/>
            <person name="Willey D."/>
            <person name="Hunt A."/>
            <person name="Burton J."/>
            <person name="Sims S."/>
            <person name="McLay K."/>
            <person name="Plumb B."/>
            <person name="Davis J."/>
            <person name="Clee C."/>
            <person name="Oliver K."/>
            <person name="Clark R."/>
            <person name="Riddle C."/>
            <person name="Elliot D."/>
            <person name="Eliott D."/>
            <person name="Threadgold G."/>
            <person name="Harden G."/>
            <person name="Ware D."/>
            <person name="Begum S."/>
            <person name="Mortimore B."/>
            <person name="Mortimer B."/>
            <person name="Kerry G."/>
            <person name="Heath P."/>
            <person name="Phillimore B."/>
            <person name="Tracey A."/>
            <person name="Corby N."/>
            <person name="Dunn M."/>
            <person name="Johnson C."/>
            <person name="Wood J."/>
            <person name="Clark S."/>
            <person name="Pelan S."/>
            <person name="Griffiths G."/>
            <person name="Smith M."/>
            <person name="Glithero R."/>
            <person name="Howden P."/>
            <person name="Barker N."/>
            <person name="Lloyd C."/>
            <person name="Stevens C."/>
            <person name="Harley J."/>
            <person name="Holt K."/>
            <person name="Panagiotidis G."/>
            <person name="Lovell J."/>
            <person name="Beasley H."/>
            <person name="Henderson C."/>
            <person name="Gordon D."/>
            <person name="Auger K."/>
            <person name="Wright D."/>
            <person name="Collins J."/>
            <person name="Raisen C."/>
            <person name="Dyer L."/>
            <person name="Leung K."/>
            <person name="Robertson L."/>
            <person name="Ambridge K."/>
            <person name="Leongamornlert D."/>
            <person name="McGuire S."/>
            <person name="Gilderthorp R."/>
            <person name="Griffiths C."/>
            <person name="Manthravadi D."/>
            <person name="Nichol S."/>
            <person name="Barker G."/>
            <person name="Whitehead S."/>
            <person name="Kay M."/>
            <person name="Brown J."/>
            <person name="Murnane C."/>
            <person name="Gray E."/>
            <person name="Humphries M."/>
            <person name="Sycamore N."/>
            <person name="Barker D."/>
            <person name="Saunders D."/>
            <person name="Wallis J."/>
            <person name="Babbage A."/>
            <person name="Hammond S."/>
            <person name="Mashreghi-Mohammadi M."/>
            <person name="Barr L."/>
            <person name="Martin S."/>
            <person name="Wray P."/>
            <person name="Ellington A."/>
            <person name="Matthews N."/>
            <person name="Ellwood M."/>
            <person name="Woodmansey R."/>
            <person name="Clark G."/>
            <person name="Cooper J."/>
            <person name="Cooper J."/>
            <person name="Tromans A."/>
            <person name="Grafham D."/>
            <person name="Skuce C."/>
            <person name="Pandian R."/>
            <person name="Andrews R."/>
            <person name="Harrison E."/>
            <person name="Kimberley A."/>
            <person name="Garnett J."/>
            <person name="Fosker N."/>
            <person name="Hall R."/>
            <person name="Garner P."/>
            <person name="Kelly D."/>
            <person name="Bird C."/>
            <person name="Palmer S."/>
            <person name="Gehring I."/>
            <person name="Berger A."/>
            <person name="Dooley C.M."/>
            <person name="Ersan-Urun Z."/>
            <person name="Eser C."/>
            <person name="Geiger H."/>
            <person name="Geisler M."/>
            <person name="Karotki L."/>
            <person name="Kirn A."/>
            <person name="Konantz J."/>
            <person name="Konantz M."/>
            <person name="Oberlander M."/>
            <person name="Rudolph-Geiger S."/>
            <person name="Teucke M."/>
            <person name="Lanz C."/>
            <person name="Raddatz G."/>
            <person name="Osoegawa K."/>
            <person name="Zhu B."/>
            <person name="Rapp A."/>
            <person name="Widaa S."/>
            <person name="Langford C."/>
            <person name="Yang F."/>
            <person name="Schuster S.C."/>
            <person name="Carter N.P."/>
            <person name="Harrow J."/>
            <person name="Ning Z."/>
            <person name="Herrero J."/>
            <person name="Searle S.M."/>
            <person name="Enright A."/>
            <person name="Geisler R."/>
            <person name="Plasterk R.H."/>
            <person name="Lee C."/>
            <person name="Westerfield M."/>
            <person name="de Jong P.J."/>
            <person name="Zon L.I."/>
            <person name="Postlethwait J.H."/>
            <person name="Nusslein-Volhard C."/>
            <person name="Hubbard T.J."/>
            <person name="Roest Crollius H."/>
            <person name="Rogers J."/>
            <person name="Stemple D.L."/>
        </authorList>
    </citation>
    <scope>NUCLEOTIDE SEQUENCE [LARGE SCALE GENOMIC DNA]</scope>
    <source>
        <strain evidence="8">Tuebingen</strain>
    </source>
</reference>
<comment type="subcellular location">
    <subcellularLocation>
        <location evidence="1">Cell projection</location>
    </subcellularLocation>
    <subcellularLocation>
        <location evidence="2">Cytoplasm</location>
    </subcellularLocation>
</comment>
<dbReference type="HOGENOM" id="CLU_228719_0_0_1"/>
<dbReference type="GO" id="GO:0045494">
    <property type="term" value="P:photoreceptor cell maintenance"/>
    <property type="evidence" value="ECO:0000318"/>
    <property type="project" value="GO_Central"/>
</dbReference>
<reference evidence="10 11" key="3">
    <citation type="submission" date="2025-04" db="UniProtKB">
        <authorList>
            <consortium name="RefSeq"/>
        </authorList>
    </citation>
    <scope>IDENTIFICATION</scope>
    <source>
        <strain evidence="10 11">Tuebingen</strain>
    </source>
</reference>
<feature type="compositionally biased region" description="Low complexity" evidence="6">
    <location>
        <begin position="443"/>
        <end position="452"/>
    </location>
</feature>
<feature type="compositionally biased region" description="Polar residues" evidence="6">
    <location>
        <begin position="1452"/>
        <end position="1466"/>
    </location>
</feature>
<dbReference type="GeneTree" id="ENSGT00940000154242"/>
<feature type="region of interest" description="Disordered" evidence="6">
    <location>
        <begin position="1759"/>
        <end position="1902"/>
    </location>
</feature>
<dbReference type="GO" id="GO:0060041">
    <property type="term" value="P:retina development in camera-type eye"/>
    <property type="evidence" value="ECO:0000315"/>
    <property type="project" value="ZFIN"/>
</dbReference>
<feature type="region of interest" description="Disordered" evidence="6">
    <location>
        <begin position="576"/>
        <end position="603"/>
    </location>
</feature>
<feature type="compositionally biased region" description="Basic and acidic residues" evidence="6">
    <location>
        <begin position="1584"/>
        <end position="1599"/>
    </location>
</feature>
<keyword evidence="9" id="KW-1185">Reference proteome</keyword>
<feature type="compositionally biased region" description="Polar residues" evidence="6">
    <location>
        <begin position="1848"/>
        <end position="1900"/>
    </location>
</feature>
<dbReference type="Pfam" id="PF03607">
    <property type="entry name" value="DCX"/>
    <property type="match status" value="2"/>
</dbReference>
<dbReference type="GO" id="GO:0035082">
    <property type="term" value="P:axoneme assembly"/>
    <property type="evidence" value="ECO:0000318"/>
    <property type="project" value="GO_Central"/>
</dbReference>
<feature type="compositionally biased region" description="Basic and acidic residues" evidence="6">
    <location>
        <begin position="1255"/>
        <end position="1273"/>
    </location>
</feature>
<dbReference type="PANTHER" id="PTHR23005:SF3">
    <property type="entry name" value="RETINITIS PIGMENTOSA 1-LIKE 1 PROTEIN"/>
    <property type="match status" value="1"/>
</dbReference>
<feature type="compositionally biased region" description="Basic and acidic residues" evidence="6">
    <location>
        <begin position="2269"/>
        <end position="2294"/>
    </location>
</feature>
<dbReference type="FunFam" id="3.10.20.230:FF:000006">
    <property type="entry name" value="Oxygen-regulated protein 1"/>
    <property type="match status" value="1"/>
</dbReference>
<feature type="compositionally biased region" description="Basic and acidic residues" evidence="6">
    <location>
        <begin position="2157"/>
        <end position="2169"/>
    </location>
</feature>
<feature type="region of interest" description="Disordered" evidence="6">
    <location>
        <begin position="707"/>
        <end position="750"/>
    </location>
</feature>
<keyword evidence="4" id="KW-0677">Repeat</keyword>
<dbReference type="RefSeq" id="XP_009291061.1">
    <property type="nucleotide sequence ID" value="XM_009292786.4"/>
</dbReference>
<dbReference type="EMBL" id="CU929322">
    <property type="status" value="NOT_ANNOTATED_CDS"/>
    <property type="molecule type" value="Genomic_DNA"/>
</dbReference>
<feature type="compositionally biased region" description="Polar residues" evidence="6">
    <location>
        <begin position="892"/>
        <end position="910"/>
    </location>
</feature>
<feature type="compositionally biased region" description="Polar residues" evidence="6">
    <location>
        <begin position="2202"/>
        <end position="2213"/>
    </location>
</feature>
<dbReference type="PaxDb" id="7955-ENSDARP00000127535"/>
<feature type="region of interest" description="Disordered" evidence="6">
    <location>
        <begin position="1504"/>
        <end position="1558"/>
    </location>
</feature>
<feature type="compositionally biased region" description="Polar residues" evidence="6">
    <location>
        <begin position="2309"/>
        <end position="2326"/>
    </location>
</feature>
<feature type="compositionally biased region" description="Acidic residues" evidence="6">
    <location>
        <begin position="2142"/>
        <end position="2156"/>
    </location>
</feature>
<dbReference type="GeneID" id="101882236"/>
<organism evidence="9 10">
    <name type="scientific">Danio rerio</name>
    <name type="common">Zebrafish</name>
    <name type="synonym">Brachydanio rerio</name>
    <dbReference type="NCBI Taxonomy" id="7955"/>
    <lineage>
        <taxon>Eukaryota</taxon>
        <taxon>Metazoa</taxon>
        <taxon>Chordata</taxon>
        <taxon>Craniata</taxon>
        <taxon>Vertebrata</taxon>
        <taxon>Euteleostomi</taxon>
        <taxon>Actinopterygii</taxon>
        <taxon>Neopterygii</taxon>
        <taxon>Teleostei</taxon>
        <taxon>Ostariophysi</taxon>
        <taxon>Cypriniformes</taxon>
        <taxon>Danionidae</taxon>
        <taxon>Danioninae</taxon>
        <taxon>Danio</taxon>
    </lineage>
</organism>
<dbReference type="InterPro" id="IPR003533">
    <property type="entry name" value="Doublecortin_dom"/>
</dbReference>
<feature type="compositionally biased region" description="Acidic residues" evidence="6">
    <location>
        <begin position="2174"/>
        <end position="2191"/>
    </location>
</feature>
<feature type="compositionally biased region" description="Basic residues" evidence="6">
    <location>
        <begin position="130"/>
        <end position="145"/>
    </location>
</feature>
<feature type="compositionally biased region" description="Polar residues" evidence="6">
    <location>
        <begin position="1965"/>
        <end position="1974"/>
    </location>
</feature>
<feature type="compositionally biased region" description="Basic residues" evidence="6">
    <location>
        <begin position="155"/>
        <end position="164"/>
    </location>
</feature>
<feature type="compositionally biased region" description="Basic and acidic residues" evidence="6">
    <location>
        <begin position="1182"/>
        <end position="1193"/>
    </location>
</feature>
<feature type="compositionally biased region" description="Low complexity" evidence="6">
    <location>
        <begin position="1316"/>
        <end position="1338"/>
    </location>
</feature>
<dbReference type="Gene3D" id="3.10.20.230">
    <property type="entry name" value="Doublecortin domain"/>
    <property type="match status" value="2"/>
</dbReference>
<evidence type="ECO:0000313" key="9">
    <source>
        <dbReference type="Proteomes" id="UP000000437"/>
    </source>
</evidence>
<keyword evidence="5" id="KW-0966">Cell projection</keyword>
<dbReference type="SMART" id="SM00537">
    <property type="entry name" value="DCX"/>
    <property type="match status" value="2"/>
</dbReference>
<evidence type="ECO:0000313" key="8">
    <source>
        <dbReference type="Ensembl" id="ENSDARP00000127535"/>
    </source>
</evidence>
<dbReference type="GO" id="GO:0021549">
    <property type="term" value="P:cerebellum development"/>
    <property type="evidence" value="ECO:0000315"/>
    <property type="project" value="ZFIN"/>
</dbReference>
<feature type="region of interest" description="Disordered" evidence="6">
    <location>
        <begin position="129"/>
        <end position="164"/>
    </location>
</feature>
<feature type="compositionally biased region" description="Basic and acidic residues" evidence="6">
    <location>
        <begin position="826"/>
        <end position="851"/>
    </location>
</feature>
<dbReference type="OMA" id="MSHSSCE"/>
<dbReference type="RefSeq" id="XP_005169865.1">
    <property type="nucleotide sequence ID" value="XM_005169808.5"/>
</dbReference>
<dbReference type="GO" id="GO:0060026">
    <property type="term" value="P:convergent extension"/>
    <property type="evidence" value="ECO:0000315"/>
    <property type="project" value="ZFIN"/>
</dbReference>
<accession>E7F630</accession>
<evidence type="ECO:0000313" key="13">
    <source>
        <dbReference type="ZFIN" id="ZDB-GENE-120711-1"/>
    </source>
</evidence>
<feature type="region of interest" description="Disordered" evidence="6">
    <location>
        <begin position="789"/>
        <end position="995"/>
    </location>
</feature>
<gene>
    <name evidence="8 10 11 12 13" type="primary">rp1l1a</name>
</gene>
<feature type="compositionally biased region" description="Basic and acidic residues" evidence="6">
    <location>
        <begin position="1788"/>
        <end position="1797"/>
    </location>
</feature>
<evidence type="ECO:0000313" key="12">
    <source>
        <dbReference type="RefSeq" id="XP_009291061.1"/>
    </source>
</evidence>
<dbReference type="GO" id="GO:0005930">
    <property type="term" value="C:axoneme"/>
    <property type="evidence" value="ECO:0000318"/>
    <property type="project" value="GO_Central"/>
</dbReference>
<reference evidence="8" key="2">
    <citation type="submission" date="2014-03" db="UniProtKB">
        <authorList>
            <consortium name="Ensembl"/>
        </authorList>
    </citation>
    <scope>IDENTIFICATION</scope>
    <source>
        <strain evidence="8">Tuebingen</strain>
    </source>
</reference>
<dbReference type="GO" id="GO:0035845">
    <property type="term" value="P:photoreceptor cell outer segment organization"/>
    <property type="evidence" value="ECO:0000315"/>
    <property type="project" value="ZFIN"/>
</dbReference>
<keyword evidence="3" id="KW-0963">Cytoplasm</keyword>
<feature type="domain" description="Doublecortin" evidence="7">
    <location>
        <begin position="164"/>
        <end position="243"/>
    </location>
</feature>
<dbReference type="AGR" id="ZFIN:ZDB-GENE-120711-1"/>
<evidence type="ECO:0000256" key="1">
    <source>
        <dbReference type="ARBA" id="ARBA00004316"/>
    </source>
</evidence>
<dbReference type="eggNOG" id="KOG3757">
    <property type="taxonomic scope" value="Eukaryota"/>
</dbReference>
<feature type="compositionally biased region" description="Polar residues" evidence="6">
    <location>
        <begin position="1762"/>
        <end position="1772"/>
    </location>
</feature>
<dbReference type="InterPro" id="IPR036572">
    <property type="entry name" value="Doublecortin_dom_sf"/>
</dbReference>
<dbReference type="Proteomes" id="UP000000437">
    <property type="component" value="Chromosome 17"/>
</dbReference>